<dbReference type="Proteomes" id="UP000194127">
    <property type="component" value="Unassembled WGS sequence"/>
</dbReference>
<protein>
    <submittedName>
        <fullName evidence="2">Uncharacterized protein</fullName>
    </submittedName>
</protein>
<name>A0A1X6NHK1_9APHY</name>
<evidence type="ECO:0000313" key="3">
    <source>
        <dbReference type="Proteomes" id="UP000194127"/>
    </source>
</evidence>
<keyword evidence="3" id="KW-1185">Reference proteome</keyword>
<evidence type="ECO:0000313" key="2">
    <source>
        <dbReference type="EMBL" id="OSX68084.1"/>
    </source>
</evidence>
<organism evidence="2 3">
    <name type="scientific">Postia placenta MAD-698-R-SB12</name>
    <dbReference type="NCBI Taxonomy" id="670580"/>
    <lineage>
        <taxon>Eukaryota</taxon>
        <taxon>Fungi</taxon>
        <taxon>Dikarya</taxon>
        <taxon>Basidiomycota</taxon>
        <taxon>Agaricomycotina</taxon>
        <taxon>Agaricomycetes</taxon>
        <taxon>Polyporales</taxon>
        <taxon>Adustoporiaceae</taxon>
        <taxon>Rhodonia</taxon>
    </lineage>
</organism>
<dbReference type="GeneID" id="36325198"/>
<dbReference type="RefSeq" id="XP_024344878.1">
    <property type="nucleotide sequence ID" value="XM_024480248.1"/>
</dbReference>
<dbReference type="AlphaFoldDB" id="A0A1X6NHK1"/>
<accession>A0A1X6NHK1</accession>
<reference evidence="2 3" key="1">
    <citation type="submission" date="2017-04" db="EMBL/GenBank/DDBJ databases">
        <title>Genome Sequence of the Model Brown-Rot Fungus Postia placenta SB12.</title>
        <authorList>
            <consortium name="DOE Joint Genome Institute"/>
            <person name="Gaskell J."/>
            <person name="Kersten P."/>
            <person name="Larrondo L.F."/>
            <person name="Canessa P."/>
            <person name="Martinez D."/>
            <person name="Hibbett D."/>
            <person name="Schmoll M."/>
            <person name="Kubicek C.P."/>
            <person name="Martinez A.T."/>
            <person name="Yadav J."/>
            <person name="Master E."/>
            <person name="Magnuson J.K."/>
            <person name="James T."/>
            <person name="Yaver D."/>
            <person name="Berka R."/>
            <person name="Labutti K."/>
            <person name="Lipzen A."/>
            <person name="Aerts A."/>
            <person name="Barry K."/>
            <person name="Henrissat B."/>
            <person name="Blanchette R."/>
            <person name="Grigoriev I."/>
            <person name="Cullen D."/>
        </authorList>
    </citation>
    <scope>NUCLEOTIDE SEQUENCE [LARGE SCALE GENOMIC DNA]</scope>
    <source>
        <strain evidence="2 3">MAD-698-R-SB12</strain>
    </source>
</reference>
<proteinExistence type="predicted"/>
<evidence type="ECO:0000256" key="1">
    <source>
        <dbReference type="SAM" id="MobiDB-lite"/>
    </source>
</evidence>
<dbReference type="EMBL" id="KZ110591">
    <property type="protein sequence ID" value="OSX68084.1"/>
    <property type="molecule type" value="Genomic_DNA"/>
</dbReference>
<feature type="region of interest" description="Disordered" evidence="1">
    <location>
        <begin position="1"/>
        <end position="33"/>
    </location>
</feature>
<gene>
    <name evidence="2" type="ORF">POSPLADRAFT_1052218</name>
</gene>
<sequence length="131" mass="14126">MAASCQSRTDRSFFSKSKNAKFDASTTTTTTTTTTVTRRVTVVAQAAPDLRIRALKSTVHPPAPQPTPEPSETTESKKRKTAEPPSQVTKKARKSSPPESSVTDPLLVLLQPTFKPSWLRGALPHTITPGA</sequence>
<feature type="region of interest" description="Disordered" evidence="1">
    <location>
        <begin position="52"/>
        <end position="105"/>
    </location>
</feature>